<dbReference type="EMBL" id="CP158568">
    <property type="protein sequence ID" value="XBY44335.1"/>
    <property type="molecule type" value="Genomic_DNA"/>
</dbReference>
<gene>
    <name evidence="2" type="ORF">ABS361_20315</name>
</gene>
<feature type="signal peptide" evidence="1">
    <location>
        <begin position="1"/>
        <end position="27"/>
    </location>
</feature>
<dbReference type="Gene3D" id="2.30.30.40">
    <property type="entry name" value="SH3 Domains"/>
    <property type="match status" value="1"/>
</dbReference>
<dbReference type="AlphaFoldDB" id="A0AAU7X920"/>
<keyword evidence="1" id="KW-0732">Signal</keyword>
<protein>
    <submittedName>
        <fullName evidence="2">SH3 domain-containing protein</fullName>
    </submittedName>
</protein>
<reference evidence="2" key="1">
    <citation type="submission" date="2024-06" db="EMBL/GenBank/DDBJ databases">
        <title>Methylostella associata gen. nov., sp. nov., a novel Ancalomicrobiaceae-affiliated facultatively methylotrophic bacteria that feed on methanotrophs of the genus Methylococcus.</title>
        <authorList>
            <person name="Saltykova V."/>
            <person name="Danilova O.V."/>
            <person name="Oshkin I.Y."/>
            <person name="Belova S.E."/>
            <person name="Pimenov N.V."/>
            <person name="Dedysh S.N."/>
        </authorList>
    </citation>
    <scope>NUCLEOTIDE SEQUENCE</scope>
    <source>
        <strain evidence="2">S20</strain>
    </source>
</reference>
<dbReference type="RefSeq" id="WP_407049427.1">
    <property type="nucleotide sequence ID" value="NZ_CP158568.1"/>
</dbReference>
<sequence length="115" mass="11931">MSQATRQAILAAFAGLALCASIAPASAAARTYIGEITGLDCVSNQAATLVESTDPGARTVGKLPEDTPVKVLGGKVIGKPVAFPNTDDEWNRTWIRVRFNGKTGWVNAGKVNCGG</sequence>
<accession>A0AAU7X920</accession>
<name>A0AAU7X920_9HYPH</name>
<organism evidence="2">
    <name type="scientific">Methyloraptor flagellatus</name>
    <dbReference type="NCBI Taxonomy" id="3162530"/>
    <lineage>
        <taxon>Bacteria</taxon>
        <taxon>Pseudomonadati</taxon>
        <taxon>Pseudomonadota</taxon>
        <taxon>Alphaproteobacteria</taxon>
        <taxon>Hyphomicrobiales</taxon>
        <taxon>Ancalomicrobiaceae</taxon>
        <taxon>Methyloraptor</taxon>
    </lineage>
</organism>
<evidence type="ECO:0000256" key="1">
    <source>
        <dbReference type="SAM" id="SignalP"/>
    </source>
</evidence>
<feature type="chain" id="PRO_5043706132" evidence="1">
    <location>
        <begin position="28"/>
        <end position="115"/>
    </location>
</feature>
<dbReference type="KEGG" id="mflg:ABS361_20315"/>
<proteinExistence type="predicted"/>
<evidence type="ECO:0000313" key="2">
    <source>
        <dbReference type="EMBL" id="XBY44335.1"/>
    </source>
</evidence>